<gene>
    <name evidence="2" type="ORF">ACG01O_20775</name>
</gene>
<reference evidence="2 3" key="1">
    <citation type="submission" date="2024-08" db="EMBL/GenBank/DDBJ databases">
        <authorList>
            <person name="Lu H."/>
        </authorList>
    </citation>
    <scope>NUCLEOTIDE SEQUENCE [LARGE SCALE GENOMIC DNA]</scope>
    <source>
        <strain evidence="2 3">BYS87W</strain>
    </source>
</reference>
<proteinExistence type="predicted"/>
<evidence type="ECO:0000313" key="2">
    <source>
        <dbReference type="EMBL" id="MFG6469071.1"/>
    </source>
</evidence>
<sequence length="184" mass="18450">MIKFKQLAAAAALALAGLHTQAAPVAVDVSGAASRGLLGDAGNTVWLVNVGANAVLNSLNWQVLLEAFTPSLLSEMQVSFGSSSGLDQVTLTPGMADALSGTGQYAGSVDLSGYGLSVGADGLLRLEFSEAFVDAQAGGLDGVWTSGQLTFDVGSGNLPEPAGLALALTSLAALATARRRMRGG</sequence>
<keyword evidence="3" id="KW-1185">Reference proteome</keyword>
<feature type="chain" id="PRO_5046009403" evidence="1">
    <location>
        <begin position="23"/>
        <end position="184"/>
    </location>
</feature>
<evidence type="ECO:0000313" key="3">
    <source>
        <dbReference type="Proteomes" id="UP001606303"/>
    </source>
</evidence>
<organism evidence="2 3">
    <name type="scientific">Pelomonas baiyunensis</name>
    <dbReference type="NCBI Taxonomy" id="3299026"/>
    <lineage>
        <taxon>Bacteria</taxon>
        <taxon>Pseudomonadati</taxon>
        <taxon>Pseudomonadota</taxon>
        <taxon>Betaproteobacteria</taxon>
        <taxon>Burkholderiales</taxon>
        <taxon>Sphaerotilaceae</taxon>
        <taxon>Roseateles</taxon>
    </lineage>
</organism>
<feature type="signal peptide" evidence="1">
    <location>
        <begin position="1"/>
        <end position="22"/>
    </location>
</feature>
<dbReference type="Proteomes" id="UP001606303">
    <property type="component" value="Unassembled WGS sequence"/>
</dbReference>
<keyword evidence="1" id="KW-0732">Signal</keyword>
<accession>A0ABW7H4B6</accession>
<comment type="caution">
    <text evidence="2">The sequence shown here is derived from an EMBL/GenBank/DDBJ whole genome shotgun (WGS) entry which is preliminary data.</text>
</comment>
<evidence type="ECO:0000256" key="1">
    <source>
        <dbReference type="SAM" id="SignalP"/>
    </source>
</evidence>
<protein>
    <submittedName>
        <fullName evidence="2">PEP-CTERM sorting domain-containing protein</fullName>
    </submittedName>
</protein>
<dbReference type="RefSeq" id="WP_394387354.1">
    <property type="nucleotide sequence ID" value="NZ_JBIGIB010000007.1"/>
</dbReference>
<name>A0ABW7H4B6_9BURK</name>
<dbReference type="EMBL" id="JBIGIB010000007">
    <property type="protein sequence ID" value="MFG6469071.1"/>
    <property type="molecule type" value="Genomic_DNA"/>
</dbReference>